<keyword evidence="9" id="KW-1185">Reference proteome</keyword>
<dbReference type="GeneID" id="73467379"/>
<dbReference type="PROSITE" id="PS01114">
    <property type="entry name" value="GPR1_FUN34_YAAH"/>
    <property type="match status" value="1"/>
</dbReference>
<dbReference type="Pfam" id="PF01184">
    <property type="entry name" value="Gpr1_Fun34_YaaH"/>
    <property type="match status" value="1"/>
</dbReference>
<comment type="subcellular location">
    <subcellularLocation>
        <location evidence="1">Membrane</location>
        <topology evidence="1">Multi-pass membrane protein</topology>
    </subcellularLocation>
</comment>
<evidence type="ECO:0000256" key="2">
    <source>
        <dbReference type="ARBA" id="ARBA00005587"/>
    </source>
</evidence>
<dbReference type="RefSeq" id="XP_049266187.1">
    <property type="nucleotide sequence ID" value="XM_049409906.1"/>
</dbReference>
<proteinExistence type="inferred from homology"/>
<keyword evidence="5 7" id="KW-0472">Membrane</keyword>
<feature type="transmembrane region" description="Helical" evidence="7">
    <location>
        <begin position="161"/>
        <end position="181"/>
    </location>
</feature>
<evidence type="ECO:0000256" key="7">
    <source>
        <dbReference type="SAM" id="Phobius"/>
    </source>
</evidence>
<dbReference type="InterPro" id="IPR000791">
    <property type="entry name" value="Gpr1/Fun34/SatP-like"/>
</dbReference>
<evidence type="ECO:0000256" key="6">
    <source>
        <dbReference type="SAM" id="MobiDB-lite"/>
    </source>
</evidence>
<dbReference type="Proteomes" id="UP000694255">
    <property type="component" value="Unassembled WGS sequence"/>
</dbReference>
<dbReference type="GO" id="GO:0015123">
    <property type="term" value="F:acetate transmembrane transporter activity"/>
    <property type="evidence" value="ECO:0007669"/>
    <property type="project" value="TreeGrafter"/>
</dbReference>
<feature type="transmembrane region" description="Helical" evidence="7">
    <location>
        <begin position="66"/>
        <end position="87"/>
    </location>
</feature>
<dbReference type="AlphaFoldDB" id="A0A8J5QVN9"/>
<comment type="similarity">
    <text evidence="2">Belongs to the acetate uptake transporter (AceTr) (TC 2.A.96) family.</text>
</comment>
<keyword evidence="3 7" id="KW-0812">Transmembrane</keyword>
<dbReference type="NCBIfam" id="NF038013">
    <property type="entry name" value="AceTr_1"/>
    <property type="match status" value="1"/>
</dbReference>
<feature type="region of interest" description="Disordered" evidence="6">
    <location>
        <begin position="1"/>
        <end position="26"/>
    </location>
</feature>
<feature type="transmembrane region" description="Helical" evidence="7">
    <location>
        <begin position="218"/>
        <end position="235"/>
    </location>
</feature>
<name>A0A8J5QVN9_9ASCO</name>
<gene>
    <name evidence="8" type="ORF">J8A68_000578</name>
</gene>
<dbReference type="EMBL" id="JAGSYN010000045">
    <property type="protein sequence ID" value="KAG7665955.1"/>
    <property type="molecule type" value="Genomic_DNA"/>
</dbReference>
<dbReference type="PANTHER" id="PTHR31123:SF1">
    <property type="entry name" value="ACCUMULATION OF DYADS PROTEIN 2-RELATED"/>
    <property type="match status" value="1"/>
</dbReference>
<dbReference type="InterPro" id="IPR051633">
    <property type="entry name" value="AceTr"/>
</dbReference>
<evidence type="ECO:0000313" key="8">
    <source>
        <dbReference type="EMBL" id="KAG7665955.1"/>
    </source>
</evidence>
<evidence type="ECO:0000256" key="1">
    <source>
        <dbReference type="ARBA" id="ARBA00004141"/>
    </source>
</evidence>
<dbReference type="PANTHER" id="PTHR31123">
    <property type="entry name" value="ACCUMULATION OF DYADS PROTEIN 2-RELATED"/>
    <property type="match status" value="1"/>
</dbReference>
<evidence type="ECO:0000256" key="3">
    <source>
        <dbReference type="ARBA" id="ARBA00022692"/>
    </source>
</evidence>
<evidence type="ECO:0000313" key="9">
    <source>
        <dbReference type="Proteomes" id="UP000694255"/>
    </source>
</evidence>
<comment type="caution">
    <text evidence="8">The sequence shown here is derived from an EMBL/GenBank/DDBJ whole genome shotgun (WGS) entry which is preliminary data.</text>
</comment>
<dbReference type="OrthoDB" id="3648309at2759"/>
<dbReference type="GO" id="GO:0005886">
    <property type="term" value="C:plasma membrane"/>
    <property type="evidence" value="ECO:0007669"/>
    <property type="project" value="TreeGrafter"/>
</dbReference>
<evidence type="ECO:0008006" key="10">
    <source>
        <dbReference type="Google" id="ProtNLM"/>
    </source>
</evidence>
<feature type="transmembrane region" description="Helical" evidence="7">
    <location>
        <begin position="99"/>
        <end position="118"/>
    </location>
</feature>
<feature type="transmembrane region" description="Helical" evidence="7">
    <location>
        <begin position="130"/>
        <end position="149"/>
    </location>
</feature>
<keyword evidence="4 7" id="KW-1133">Transmembrane helix</keyword>
<feature type="transmembrane region" description="Helical" evidence="7">
    <location>
        <begin position="187"/>
        <end position="206"/>
    </location>
</feature>
<reference evidence="8 9" key="1">
    <citation type="journal article" date="2021" name="DNA Res.">
        <title>Genome analysis of Candida subhashii reveals its hybrid nature and dual mitochondrial genome conformations.</title>
        <authorList>
            <person name="Mixao V."/>
            <person name="Hegedusova E."/>
            <person name="Saus E."/>
            <person name="Pryszcz L.P."/>
            <person name="Cillingova A."/>
            <person name="Nosek J."/>
            <person name="Gabaldon T."/>
        </authorList>
    </citation>
    <scope>NUCLEOTIDE SEQUENCE [LARGE SCALE GENOMIC DNA]</scope>
    <source>
        <strain evidence="8 9">CBS 10753</strain>
    </source>
</reference>
<sequence length="255" mass="27066">MSNSIHSDHSKEHSLDTDEPVNRIQTTGDGNEFVVIGNHKYYRHELMSAFGGTLNPGLSPRPVHQFANPAPLGLCAFALTTFVLSSYNARVGGITIPRAVLGLAAFYGGLVQFLAGVWEMAIGNTFGATALTSYGAFWLAYNALLVPAFGVEAAYEGSGQWATAVAFFLTGWAIFTFILTLLTLKSTVFFCALFSCLTLTFVLLAIGDFIGSVATTRAGGVVGIITAFLGFYNAYAGTATPTNSYFGAKVIPLPN</sequence>
<evidence type="ECO:0000256" key="5">
    <source>
        <dbReference type="ARBA" id="ARBA00023136"/>
    </source>
</evidence>
<feature type="compositionally biased region" description="Basic and acidic residues" evidence="6">
    <location>
        <begin position="1"/>
        <end position="16"/>
    </location>
</feature>
<organism evidence="8 9">
    <name type="scientific">[Candida] subhashii</name>
    <dbReference type="NCBI Taxonomy" id="561895"/>
    <lineage>
        <taxon>Eukaryota</taxon>
        <taxon>Fungi</taxon>
        <taxon>Dikarya</taxon>
        <taxon>Ascomycota</taxon>
        <taxon>Saccharomycotina</taxon>
        <taxon>Pichiomycetes</taxon>
        <taxon>Debaryomycetaceae</taxon>
        <taxon>Spathaspora</taxon>
    </lineage>
</organism>
<dbReference type="InterPro" id="IPR047622">
    <property type="entry name" value="GPR1_FUN34_YAAH"/>
</dbReference>
<protein>
    <recommendedName>
        <fullName evidence="10">Ammonia transport outward protein 2</fullName>
    </recommendedName>
</protein>
<evidence type="ECO:0000256" key="4">
    <source>
        <dbReference type="ARBA" id="ARBA00022989"/>
    </source>
</evidence>
<accession>A0A8J5QVN9</accession>